<name>A0A5M6CX29_9BACT</name>
<dbReference type="AlphaFoldDB" id="A0A5M6CX29"/>
<dbReference type="SMART" id="SM00867">
    <property type="entry name" value="YceI"/>
    <property type="match status" value="1"/>
</dbReference>
<dbReference type="RefSeq" id="WP_150093375.1">
    <property type="nucleotide sequence ID" value="NZ_VWSF01000037.1"/>
</dbReference>
<keyword evidence="1" id="KW-0472">Membrane</keyword>
<dbReference type="PANTHER" id="PTHR34406">
    <property type="entry name" value="PROTEIN YCEI"/>
    <property type="match status" value="1"/>
</dbReference>
<dbReference type="EMBL" id="VWSF01000037">
    <property type="protein sequence ID" value="KAA5538950.1"/>
    <property type="molecule type" value="Genomic_DNA"/>
</dbReference>
<keyword evidence="1" id="KW-1133">Transmembrane helix</keyword>
<dbReference type="PANTHER" id="PTHR34406:SF1">
    <property type="entry name" value="PROTEIN YCEI"/>
    <property type="match status" value="1"/>
</dbReference>
<comment type="caution">
    <text evidence="3">The sequence shown here is derived from an EMBL/GenBank/DDBJ whole genome shotgun (WGS) entry which is preliminary data.</text>
</comment>
<accession>A0A5M6CX29</accession>
<dbReference type="Gene3D" id="2.40.128.110">
    <property type="entry name" value="Lipid/polyisoprenoid-binding, YceI-like"/>
    <property type="match status" value="1"/>
</dbReference>
<dbReference type="SUPFAM" id="SSF101874">
    <property type="entry name" value="YceI-like"/>
    <property type="match status" value="1"/>
</dbReference>
<keyword evidence="4" id="KW-1185">Reference proteome</keyword>
<gene>
    <name evidence="3" type="ORF">F0145_25330</name>
</gene>
<evidence type="ECO:0000313" key="4">
    <source>
        <dbReference type="Proteomes" id="UP000323426"/>
    </source>
</evidence>
<evidence type="ECO:0000313" key="3">
    <source>
        <dbReference type="EMBL" id="KAA5538950.1"/>
    </source>
</evidence>
<feature type="transmembrane region" description="Helical" evidence="1">
    <location>
        <begin position="14"/>
        <end position="35"/>
    </location>
</feature>
<protein>
    <submittedName>
        <fullName evidence="3">YceI family protein</fullName>
    </submittedName>
</protein>
<dbReference type="Proteomes" id="UP000323426">
    <property type="component" value="Unassembled WGS sequence"/>
</dbReference>
<dbReference type="Pfam" id="PF04264">
    <property type="entry name" value="YceI"/>
    <property type="match status" value="1"/>
</dbReference>
<dbReference type="InterPro" id="IPR007372">
    <property type="entry name" value="Lipid/polyisoprenoid-bd_YceI"/>
</dbReference>
<evidence type="ECO:0000256" key="1">
    <source>
        <dbReference type="SAM" id="Phobius"/>
    </source>
</evidence>
<proteinExistence type="predicted"/>
<evidence type="ECO:0000259" key="2">
    <source>
        <dbReference type="SMART" id="SM00867"/>
    </source>
</evidence>
<reference evidence="3 4" key="1">
    <citation type="submission" date="2019-09" db="EMBL/GenBank/DDBJ databases">
        <title>Genome sequence and assembly of Adhaeribacter sp.</title>
        <authorList>
            <person name="Chhetri G."/>
        </authorList>
    </citation>
    <scope>NUCLEOTIDE SEQUENCE [LARGE SCALE GENOMIC DNA]</scope>
    <source>
        <strain evidence="3 4">DK36</strain>
    </source>
</reference>
<organism evidence="3 4">
    <name type="scientific">Adhaeribacter rhizoryzae</name>
    <dbReference type="NCBI Taxonomy" id="2607907"/>
    <lineage>
        <taxon>Bacteria</taxon>
        <taxon>Pseudomonadati</taxon>
        <taxon>Bacteroidota</taxon>
        <taxon>Cytophagia</taxon>
        <taxon>Cytophagales</taxon>
        <taxon>Hymenobacteraceae</taxon>
        <taxon>Adhaeribacter</taxon>
    </lineage>
</organism>
<sequence>MRTTITYADFKNDFFRALFILLAIFGIMAITILSVRGQTPYKLMTGSLIKVSGTSNVHDWNMEASNVTCEANFKMKNGQLQDLNSLHFTLPVNNLKSKDKLMDTRTYKALKAKEYPEISFKLTKASVVTQQKIINATGNLTIAGVTNSVNLQTSYVVNADESITCQGTKSIKMSDFKMKAPSYMMGALKTGNNVTIDIFLKLKKTELLTTKK</sequence>
<keyword evidence="1" id="KW-0812">Transmembrane</keyword>
<dbReference type="InterPro" id="IPR036761">
    <property type="entry name" value="TTHA0802/YceI-like_sf"/>
</dbReference>
<feature type="domain" description="Lipid/polyisoprenoid-binding YceI-like" evidence="2">
    <location>
        <begin position="40"/>
        <end position="203"/>
    </location>
</feature>